<dbReference type="AlphaFoldDB" id="A0AAE0PNN6"/>
<accession>A0AAE0PNN6</accession>
<dbReference type="EMBL" id="JAUTDP010000001">
    <property type="protein sequence ID" value="KAK3403219.1"/>
    <property type="molecule type" value="Genomic_DNA"/>
</dbReference>
<evidence type="ECO:0000313" key="2">
    <source>
        <dbReference type="EMBL" id="KAK3403219.1"/>
    </source>
</evidence>
<evidence type="ECO:0000313" key="3">
    <source>
        <dbReference type="Proteomes" id="UP001281003"/>
    </source>
</evidence>
<keyword evidence="1" id="KW-0812">Transmembrane</keyword>
<organism evidence="2 3">
    <name type="scientific">Sordaria brevicollis</name>
    <dbReference type="NCBI Taxonomy" id="83679"/>
    <lineage>
        <taxon>Eukaryota</taxon>
        <taxon>Fungi</taxon>
        <taxon>Dikarya</taxon>
        <taxon>Ascomycota</taxon>
        <taxon>Pezizomycotina</taxon>
        <taxon>Sordariomycetes</taxon>
        <taxon>Sordariomycetidae</taxon>
        <taxon>Sordariales</taxon>
        <taxon>Sordariaceae</taxon>
        <taxon>Sordaria</taxon>
    </lineage>
</organism>
<proteinExistence type="predicted"/>
<keyword evidence="3" id="KW-1185">Reference proteome</keyword>
<name>A0AAE0PNN6_SORBR</name>
<keyword evidence="1" id="KW-0472">Membrane</keyword>
<comment type="caution">
    <text evidence="2">The sequence shown here is derived from an EMBL/GenBank/DDBJ whole genome shotgun (WGS) entry which is preliminary data.</text>
</comment>
<feature type="transmembrane region" description="Helical" evidence="1">
    <location>
        <begin position="38"/>
        <end position="58"/>
    </location>
</feature>
<reference evidence="2" key="1">
    <citation type="journal article" date="2023" name="Mol. Phylogenet. Evol.">
        <title>Genome-scale phylogeny and comparative genomics of the fungal order Sordariales.</title>
        <authorList>
            <person name="Hensen N."/>
            <person name="Bonometti L."/>
            <person name="Westerberg I."/>
            <person name="Brannstrom I.O."/>
            <person name="Guillou S."/>
            <person name="Cros-Aarteil S."/>
            <person name="Calhoun S."/>
            <person name="Haridas S."/>
            <person name="Kuo A."/>
            <person name="Mondo S."/>
            <person name="Pangilinan J."/>
            <person name="Riley R."/>
            <person name="LaButti K."/>
            <person name="Andreopoulos B."/>
            <person name="Lipzen A."/>
            <person name="Chen C."/>
            <person name="Yan M."/>
            <person name="Daum C."/>
            <person name="Ng V."/>
            <person name="Clum A."/>
            <person name="Steindorff A."/>
            <person name="Ohm R.A."/>
            <person name="Martin F."/>
            <person name="Silar P."/>
            <person name="Natvig D.O."/>
            <person name="Lalanne C."/>
            <person name="Gautier V."/>
            <person name="Ament-Velasquez S.L."/>
            <person name="Kruys A."/>
            <person name="Hutchinson M.I."/>
            <person name="Powell A.J."/>
            <person name="Barry K."/>
            <person name="Miller A.N."/>
            <person name="Grigoriev I.V."/>
            <person name="Debuchy R."/>
            <person name="Gladieux P."/>
            <person name="Hiltunen Thoren M."/>
            <person name="Johannesson H."/>
        </authorList>
    </citation>
    <scope>NUCLEOTIDE SEQUENCE</scope>
    <source>
        <strain evidence="2">FGSC 1904</strain>
    </source>
</reference>
<keyword evidence="1" id="KW-1133">Transmembrane helix</keyword>
<evidence type="ECO:0000256" key="1">
    <source>
        <dbReference type="SAM" id="Phobius"/>
    </source>
</evidence>
<reference evidence="2" key="2">
    <citation type="submission" date="2023-07" db="EMBL/GenBank/DDBJ databases">
        <authorList>
            <consortium name="Lawrence Berkeley National Laboratory"/>
            <person name="Haridas S."/>
            <person name="Hensen N."/>
            <person name="Bonometti L."/>
            <person name="Westerberg I."/>
            <person name="Brannstrom I.O."/>
            <person name="Guillou S."/>
            <person name="Cros-Aarteil S."/>
            <person name="Calhoun S."/>
            <person name="Kuo A."/>
            <person name="Mondo S."/>
            <person name="Pangilinan J."/>
            <person name="Riley R."/>
            <person name="LaButti K."/>
            <person name="Andreopoulos B."/>
            <person name="Lipzen A."/>
            <person name="Chen C."/>
            <person name="Yanf M."/>
            <person name="Daum C."/>
            <person name="Ng V."/>
            <person name="Clum A."/>
            <person name="Steindorff A."/>
            <person name="Ohm R."/>
            <person name="Martin F."/>
            <person name="Silar P."/>
            <person name="Natvig D."/>
            <person name="Lalanne C."/>
            <person name="Gautier V."/>
            <person name="Ament-velasquez S.L."/>
            <person name="Kruys A."/>
            <person name="Hutchinson M.I."/>
            <person name="Powell A.J."/>
            <person name="Barry K."/>
            <person name="Miller A.N."/>
            <person name="Grigoriev I.V."/>
            <person name="Debuchy R."/>
            <person name="Gladieux P."/>
            <person name="Thoren M.H."/>
            <person name="Johannesson H."/>
        </authorList>
    </citation>
    <scope>NUCLEOTIDE SEQUENCE</scope>
    <source>
        <strain evidence="2">FGSC 1904</strain>
    </source>
</reference>
<gene>
    <name evidence="2" type="ORF">B0T20DRAFT_400368</name>
</gene>
<dbReference type="Proteomes" id="UP001281003">
    <property type="component" value="Unassembled WGS sequence"/>
</dbReference>
<protein>
    <submittedName>
        <fullName evidence="2">Uncharacterized protein</fullName>
    </submittedName>
</protein>
<sequence>MLSCNLHLPVVYQMLGGFLLPSVPGQATARWPRFLPSLLLLLSLFCFSLASFSSNYLCWRLSVSGSSRCQRKIDVCPSSALG</sequence>